<comment type="pathway">
    <text evidence="2">Protein modification; protein ubiquitination.</text>
</comment>
<dbReference type="GO" id="GO:0008270">
    <property type="term" value="F:zinc ion binding"/>
    <property type="evidence" value="ECO:0007669"/>
    <property type="project" value="UniProtKB-KW"/>
</dbReference>
<feature type="region of interest" description="Disordered" evidence="12">
    <location>
        <begin position="1"/>
        <end position="33"/>
    </location>
</feature>
<evidence type="ECO:0000256" key="4">
    <source>
        <dbReference type="ARBA" id="ARBA00012483"/>
    </source>
</evidence>
<feature type="domain" description="SIAH-type" evidence="13">
    <location>
        <begin position="100"/>
        <end position="154"/>
    </location>
</feature>
<dbReference type="InterPro" id="IPR049548">
    <property type="entry name" value="Sina-like_RING"/>
</dbReference>
<dbReference type="SUPFAM" id="SSF49599">
    <property type="entry name" value="TRAF domain-like"/>
    <property type="match status" value="1"/>
</dbReference>
<dbReference type="GO" id="GO:0061630">
    <property type="term" value="F:ubiquitin protein ligase activity"/>
    <property type="evidence" value="ECO:0007669"/>
    <property type="project" value="UniProtKB-EC"/>
</dbReference>
<keyword evidence="8" id="KW-0833">Ubl conjugation pathway</keyword>
<evidence type="ECO:0000256" key="2">
    <source>
        <dbReference type="ARBA" id="ARBA00004906"/>
    </source>
</evidence>
<organism evidence="14 15">
    <name type="scientific">Oryza meyeriana var. granulata</name>
    <dbReference type="NCBI Taxonomy" id="110450"/>
    <lineage>
        <taxon>Eukaryota</taxon>
        <taxon>Viridiplantae</taxon>
        <taxon>Streptophyta</taxon>
        <taxon>Embryophyta</taxon>
        <taxon>Tracheophyta</taxon>
        <taxon>Spermatophyta</taxon>
        <taxon>Magnoliopsida</taxon>
        <taxon>Liliopsida</taxon>
        <taxon>Poales</taxon>
        <taxon>Poaceae</taxon>
        <taxon>BOP clade</taxon>
        <taxon>Oryzoideae</taxon>
        <taxon>Oryzeae</taxon>
        <taxon>Oryzinae</taxon>
        <taxon>Oryza</taxon>
        <taxon>Oryza meyeriana</taxon>
    </lineage>
</organism>
<dbReference type="InterPro" id="IPR013083">
    <property type="entry name" value="Znf_RING/FYVE/PHD"/>
</dbReference>
<evidence type="ECO:0000259" key="13">
    <source>
        <dbReference type="PROSITE" id="PS51081"/>
    </source>
</evidence>
<evidence type="ECO:0000256" key="6">
    <source>
        <dbReference type="ARBA" id="ARBA00022723"/>
    </source>
</evidence>
<evidence type="ECO:0000313" key="15">
    <source>
        <dbReference type="Proteomes" id="UP000479710"/>
    </source>
</evidence>
<dbReference type="Proteomes" id="UP000479710">
    <property type="component" value="Unassembled WGS sequence"/>
</dbReference>
<evidence type="ECO:0000313" key="14">
    <source>
        <dbReference type="EMBL" id="KAF0926576.1"/>
    </source>
</evidence>
<accession>A0A6G1EPL6</accession>
<keyword evidence="6" id="KW-0479">Metal-binding</keyword>
<evidence type="ECO:0000256" key="11">
    <source>
        <dbReference type="PROSITE-ProRule" id="PRU00455"/>
    </source>
</evidence>
<keyword evidence="15" id="KW-1185">Reference proteome</keyword>
<dbReference type="Pfam" id="PF21362">
    <property type="entry name" value="Sina_RING"/>
    <property type="match status" value="1"/>
</dbReference>
<evidence type="ECO:0000256" key="3">
    <source>
        <dbReference type="ARBA" id="ARBA00009119"/>
    </source>
</evidence>
<evidence type="ECO:0000256" key="1">
    <source>
        <dbReference type="ARBA" id="ARBA00000900"/>
    </source>
</evidence>
<evidence type="ECO:0000256" key="12">
    <source>
        <dbReference type="SAM" id="MobiDB-lite"/>
    </source>
</evidence>
<comment type="function">
    <text evidence="10">E3 ubiquitin-protein ligase that mediates ubiquitination and subsequent proteasomal degradation of target proteins. E3 ubiquitin ligases accept ubiquitin from an E2 ubiquitin-conjugating enzyme in the form of a thioester and then directly transfers the ubiquitin to targeted substrates. It probably triggers the ubiquitin-mediated degradation of different substrates.</text>
</comment>
<dbReference type="SUPFAM" id="SSF57850">
    <property type="entry name" value="RING/U-box"/>
    <property type="match status" value="1"/>
</dbReference>
<dbReference type="PANTHER" id="PTHR46632">
    <property type="entry name" value="E3 UBIQUITIN-PROTEIN LIGASE SINA-LIKE 4"/>
    <property type="match status" value="1"/>
</dbReference>
<evidence type="ECO:0000256" key="8">
    <source>
        <dbReference type="ARBA" id="ARBA00022786"/>
    </source>
</evidence>
<dbReference type="EMBL" id="SPHZ02000003">
    <property type="protein sequence ID" value="KAF0926576.1"/>
    <property type="molecule type" value="Genomic_DNA"/>
</dbReference>
<dbReference type="EC" id="2.3.2.27" evidence="4"/>
<proteinExistence type="inferred from homology"/>
<evidence type="ECO:0000256" key="5">
    <source>
        <dbReference type="ARBA" id="ARBA00022679"/>
    </source>
</evidence>
<keyword evidence="5" id="KW-0808">Transferase</keyword>
<sequence>MQRKKGKKPTDHGASKKKAAGLSTEKQHGGEEEMKTTYSIESEALECAICFMPFEPPVYMCKNGHAACGTCCAGMKGQCPYCGEPIGDIRCRPLERVLAAMSAPCKFRGGGCAERRSHDEKSCPMAMHATCLCPFDGCAYYGRLLYNHIRDKHMHTTADAAVSSGCLTVTLHKSTPFHVLLHGGAAARVLLLLNCRDVVPSGRSLSLVSVGPPPPPANSGLLYKIVVVSADETAGELALTDTVSHVRRRIEKFKPEKFLFVPNAYWGSSGTVSVTVHV</sequence>
<evidence type="ECO:0000256" key="9">
    <source>
        <dbReference type="ARBA" id="ARBA00022833"/>
    </source>
</evidence>
<evidence type="ECO:0000256" key="10">
    <source>
        <dbReference type="ARBA" id="ARBA00024004"/>
    </source>
</evidence>
<reference evidence="14 15" key="1">
    <citation type="submission" date="2019-11" db="EMBL/GenBank/DDBJ databases">
        <title>Whole genome sequence of Oryza granulata.</title>
        <authorList>
            <person name="Li W."/>
        </authorList>
    </citation>
    <scope>NUCLEOTIDE SEQUENCE [LARGE SCALE GENOMIC DNA]</scope>
    <source>
        <strain evidence="15">cv. Menghai</strain>
        <tissue evidence="14">Leaf</tissue>
    </source>
</reference>
<comment type="similarity">
    <text evidence="3">Belongs to the SINA (Seven in absentia) family.</text>
</comment>
<dbReference type="InterPro" id="IPR013010">
    <property type="entry name" value="Znf_SIAH"/>
</dbReference>
<gene>
    <name evidence="14" type="ORF">E2562_026890</name>
</gene>
<keyword evidence="9" id="KW-0862">Zinc</keyword>
<comment type="catalytic activity">
    <reaction evidence="1">
        <text>S-ubiquitinyl-[E2 ubiquitin-conjugating enzyme]-L-cysteine + [acceptor protein]-L-lysine = [E2 ubiquitin-conjugating enzyme]-L-cysteine + N(6)-ubiquitinyl-[acceptor protein]-L-lysine.</text>
        <dbReference type="EC" id="2.3.2.27"/>
    </reaction>
</comment>
<dbReference type="PANTHER" id="PTHR46632:SF16">
    <property type="entry name" value="E3 UBIQUITIN-PROTEIN LIGASE SINA-LIKE 10"/>
    <property type="match status" value="1"/>
</dbReference>
<dbReference type="Gene3D" id="3.30.40.10">
    <property type="entry name" value="Zinc/RING finger domain, C3HC4 (zinc finger)"/>
    <property type="match status" value="1"/>
</dbReference>
<protein>
    <recommendedName>
        <fullName evidence="4">RING-type E3 ubiquitin transferase</fullName>
        <ecNumber evidence="4">2.3.2.27</ecNumber>
    </recommendedName>
</protein>
<keyword evidence="7 11" id="KW-0863">Zinc-finger</keyword>
<name>A0A6G1EPL6_9ORYZ</name>
<dbReference type="AlphaFoldDB" id="A0A6G1EPL6"/>
<comment type="caution">
    <text evidence="14">The sequence shown here is derived from an EMBL/GenBank/DDBJ whole genome shotgun (WGS) entry which is preliminary data.</text>
</comment>
<dbReference type="OrthoDB" id="675760at2759"/>
<evidence type="ECO:0000256" key="7">
    <source>
        <dbReference type="ARBA" id="ARBA00022771"/>
    </source>
</evidence>
<dbReference type="PROSITE" id="PS51081">
    <property type="entry name" value="ZF_SIAH"/>
    <property type="match status" value="1"/>
</dbReference>
<dbReference type="InterPro" id="IPR044286">
    <property type="entry name" value="SINL_plant"/>
</dbReference>